<evidence type="ECO:0000313" key="7">
    <source>
        <dbReference type="Proteomes" id="UP001140217"/>
    </source>
</evidence>
<accession>A0A9W8H656</accession>
<evidence type="ECO:0000256" key="1">
    <source>
        <dbReference type="ARBA" id="ARBA00023157"/>
    </source>
</evidence>
<proteinExistence type="predicted"/>
<dbReference type="GO" id="GO:0030245">
    <property type="term" value="P:cellulose catabolic process"/>
    <property type="evidence" value="ECO:0007669"/>
    <property type="project" value="UniProtKB-UniRule"/>
</dbReference>
<dbReference type="Gene3D" id="2.70.50.70">
    <property type="match status" value="1"/>
</dbReference>
<dbReference type="GO" id="GO:0005576">
    <property type="term" value="C:extracellular region"/>
    <property type="evidence" value="ECO:0007669"/>
    <property type="project" value="UniProtKB-SubCell"/>
</dbReference>
<evidence type="ECO:0000259" key="5">
    <source>
        <dbReference type="Pfam" id="PF03443"/>
    </source>
</evidence>
<feature type="compositionally biased region" description="Low complexity" evidence="3">
    <location>
        <begin position="248"/>
        <end position="277"/>
    </location>
</feature>
<keyword evidence="7" id="KW-1185">Reference proteome</keyword>
<comment type="subcellular location">
    <subcellularLocation>
        <location evidence="2">Secreted</location>
    </subcellularLocation>
</comment>
<feature type="signal peptide" evidence="4">
    <location>
        <begin position="1"/>
        <end position="24"/>
    </location>
</feature>
<keyword evidence="2" id="KW-0119">Carbohydrate metabolism</keyword>
<name>A0A9W8H656_9FUNG</name>
<evidence type="ECO:0000256" key="3">
    <source>
        <dbReference type="SAM" id="MobiDB-lite"/>
    </source>
</evidence>
<dbReference type="EC" id="1.14.99.56" evidence="2"/>
<dbReference type="PANTHER" id="PTHR33353">
    <property type="entry name" value="PUTATIVE (AFU_ORTHOLOGUE AFUA_1G12560)-RELATED"/>
    <property type="match status" value="1"/>
</dbReference>
<dbReference type="PANTHER" id="PTHR33353:SF32">
    <property type="entry name" value="ENDO-BETA-1,4-GLUCANASE D"/>
    <property type="match status" value="1"/>
</dbReference>
<dbReference type="InterPro" id="IPR005103">
    <property type="entry name" value="AA9_LPMO"/>
</dbReference>
<keyword evidence="2" id="KW-0624">Polysaccharide degradation</keyword>
<gene>
    <name evidence="6" type="ORF">H4R18_005381</name>
</gene>
<dbReference type="Pfam" id="PF03443">
    <property type="entry name" value="AA9"/>
    <property type="match status" value="1"/>
</dbReference>
<sequence>MIKKATRIMLAMVVAAATAGMVEGHTFVTSVTIDGKELAENKCIRPLWKEDNSPQLDPNGKDMLCRTKNMDPSATEVCDVTAGSKITILWTESGKGSRAIAPGHNGPCLAYMSPIATNGEGPVWFKIFEDGYDAAKDKWCTEKVMAAKGYMDITIPADIKPGQYLLRPELISLHEADRVFGKDKTAGAQYYPGCVQLNVKGTGTAVPQGWSIPGIYKPTDPGLHFNLWDGHKTYDIPGPKLYVSGSAPSNPGPATTNSTTGNNNNNNNNNNTSSPSGKNCSGKNAKRRRRIIINNNNNKRDEM</sequence>
<dbReference type="OrthoDB" id="4849160at2759"/>
<reference evidence="6" key="1">
    <citation type="submission" date="2022-07" db="EMBL/GenBank/DDBJ databases">
        <title>Phylogenomic reconstructions and comparative analyses of Kickxellomycotina fungi.</title>
        <authorList>
            <person name="Reynolds N.K."/>
            <person name="Stajich J.E."/>
            <person name="Barry K."/>
            <person name="Grigoriev I.V."/>
            <person name="Crous P."/>
            <person name="Smith M.E."/>
        </authorList>
    </citation>
    <scope>NUCLEOTIDE SEQUENCE</scope>
    <source>
        <strain evidence="6">NBRC 105414</strain>
    </source>
</reference>
<keyword evidence="4" id="KW-0732">Signal</keyword>
<feature type="region of interest" description="Disordered" evidence="3">
    <location>
        <begin position="242"/>
        <end position="303"/>
    </location>
</feature>
<evidence type="ECO:0000256" key="4">
    <source>
        <dbReference type="SAM" id="SignalP"/>
    </source>
</evidence>
<dbReference type="AlphaFoldDB" id="A0A9W8H656"/>
<comment type="catalytic activity">
    <reaction evidence="2">
        <text>[(1-&gt;4)-beta-D-glucosyl]n+m + reduced acceptor + O2 = 4-dehydro-beta-D-glucosyl-[(1-&gt;4)-beta-D-glucosyl]n-1 + [(1-&gt;4)-beta-D-glucosyl]m + acceptor + H2O.</text>
        <dbReference type="EC" id="1.14.99.56"/>
    </reaction>
</comment>
<dbReference type="EMBL" id="JANBUL010000319">
    <property type="protein sequence ID" value="KAJ2776999.1"/>
    <property type="molecule type" value="Genomic_DNA"/>
</dbReference>
<dbReference type="InterPro" id="IPR049892">
    <property type="entry name" value="AA9"/>
</dbReference>
<feature type="domain" description="Auxiliary Activity family 9 catalytic" evidence="5">
    <location>
        <begin position="25"/>
        <end position="230"/>
    </location>
</feature>
<dbReference type="GO" id="GO:0008810">
    <property type="term" value="F:cellulase activity"/>
    <property type="evidence" value="ECO:0007669"/>
    <property type="project" value="UniProtKB-UniRule"/>
</dbReference>
<organism evidence="6 7">
    <name type="scientific">Coemansia javaensis</name>
    <dbReference type="NCBI Taxonomy" id="2761396"/>
    <lineage>
        <taxon>Eukaryota</taxon>
        <taxon>Fungi</taxon>
        <taxon>Fungi incertae sedis</taxon>
        <taxon>Zoopagomycota</taxon>
        <taxon>Kickxellomycotina</taxon>
        <taxon>Kickxellomycetes</taxon>
        <taxon>Kickxellales</taxon>
        <taxon>Kickxellaceae</taxon>
        <taxon>Coemansia</taxon>
    </lineage>
</organism>
<dbReference type="Proteomes" id="UP001140217">
    <property type="component" value="Unassembled WGS sequence"/>
</dbReference>
<keyword evidence="2" id="KW-0964">Secreted</keyword>
<evidence type="ECO:0000256" key="2">
    <source>
        <dbReference type="RuleBase" id="RU368122"/>
    </source>
</evidence>
<comment type="caution">
    <text evidence="6">The sequence shown here is derived from an EMBL/GenBank/DDBJ whole genome shotgun (WGS) entry which is preliminary data.</text>
</comment>
<comment type="domain">
    <text evidence="2">Has a modular structure: an endo-beta-1,4-glucanase catalytic module at the N-terminus, a linker rich in serines and threonines, and a C-terminal carbohydrate-binding module (CBM).</text>
</comment>
<dbReference type="GO" id="GO:0030248">
    <property type="term" value="F:cellulose binding"/>
    <property type="evidence" value="ECO:0007669"/>
    <property type="project" value="UniProtKB-UniRule"/>
</dbReference>
<keyword evidence="1 2" id="KW-1015">Disulfide bond</keyword>
<comment type="function">
    <text evidence="2">Lytic polysaccharide monooxygenase (LMPO) that depolymerizes crystalline and amorphous polysaccharides via the oxidation of scissile alpha- or beta-(1-4)-glycosidic bonds, yielding C1 and/or C4 oxidation products. Catalysis by LPMOs requires the reduction of the active-site copper from Cu(II) to Cu(I) by a reducing agent and H(2)O(2) or O(2) as a cosubstrate.</text>
</comment>
<keyword evidence="2" id="KW-0136">Cellulose degradation</keyword>
<evidence type="ECO:0000313" key="6">
    <source>
        <dbReference type="EMBL" id="KAJ2776999.1"/>
    </source>
</evidence>
<dbReference type="CDD" id="cd21175">
    <property type="entry name" value="LPMO_AA9"/>
    <property type="match status" value="1"/>
</dbReference>
<feature type="chain" id="PRO_5040884243" description="AA9 family lytic polysaccharide monooxygenase" evidence="4">
    <location>
        <begin position="25"/>
        <end position="303"/>
    </location>
</feature>
<protein>
    <recommendedName>
        <fullName evidence="2">AA9 family lytic polysaccharide monooxygenase</fullName>
        <ecNumber evidence="2">1.14.99.56</ecNumber>
    </recommendedName>
    <alternativeName>
        <fullName evidence="2">Endo-beta-1,4-glucanase</fullName>
    </alternativeName>
    <alternativeName>
        <fullName evidence="2">Glycosyl hydrolase 61 family protein</fullName>
    </alternativeName>
</protein>